<reference evidence="11" key="1">
    <citation type="submission" date="2020-04" db="EMBL/GenBank/DDBJ databases">
        <authorList>
            <person name="Alioto T."/>
            <person name="Alioto T."/>
            <person name="Gomez Garrido J."/>
        </authorList>
    </citation>
    <scope>NUCLEOTIDE SEQUENCE</scope>
    <source>
        <strain evidence="11">A484AB</strain>
    </source>
</reference>
<dbReference type="InterPro" id="IPR049941">
    <property type="entry name" value="LPLAT_7/PORCN-like"/>
</dbReference>
<evidence type="ECO:0000256" key="6">
    <source>
        <dbReference type="ARBA" id="ARBA00022989"/>
    </source>
</evidence>
<evidence type="ECO:0000256" key="4">
    <source>
        <dbReference type="ARBA" id="ARBA00022679"/>
    </source>
</evidence>
<dbReference type="AlphaFoldDB" id="A0A7D9IGS4"/>
<dbReference type="GO" id="GO:0006661">
    <property type="term" value="P:phosphatidylinositol biosynthetic process"/>
    <property type="evidence" value="ECO:0007669"/>
    <property type="project" value="TreeGrafter"/>
</dbReference>
<evidence type="ECO:0000256" key="2">
    <source>
        <dbReference type="ARBA" id="ARBA00005074"/>
    </source>
</evidence>
<evidence type="ECO:0000313" key="11">
    <source>
        <dbReference type="EMBL" id="CAB4010106.1"/>
    </source>
</evidence>
<comment type="caution">
    <text evidence="11">The sequence shown here is derived from an EMBL/GenBank/DDBJ whole genome shotgun (WGS) entry which is preliminary data.</text>
</comment>
<sequence length="460" mass="53498">MSPEDIVYLLLLIAAIPYGHLVKSSGSPARKQFLALIAGLIMIVSTAGFGGIPHSFCTILGTFLILKTVGPKYGPWSAFLYVFGYLFFFRTCHWYGLPKPPAYSNAVQLLVTLRMCTIAFEGFQLNCHNRPATLEEVTATSTLQVSLYDTFSYGYCYCGLMTGPYYRFTTYIDMLHQKKQIPSFNVALQRVKYVPFLAAAYIPLNMYFPVNHLTSSEYINHAWGSIYRIAYLAPLFSWFRWRFYIGWLLAESSCISLALGAYPEECKSRPGQGPTVELSEEQAKMENQKYDFETIRNIKIWETEFAPTLHKTTKTWNMTVQWWLAQYFYRKFPFKQLRMWATFLFSAFWHGVRPGYYLTFMSVPLVIVAQSLMKKLIQPSEEWETVYDWINWLILHRCFEYLSVAFILLDIEAIIKTWSHMYFYNHIMTIFFIILPLILTQNMPVEYAGKAKSENGKKQS</sequence>
<keyword evidence="12" id="KW-1185">Reference proteome</keyword>
<dbReference type="InterPro" id="IPR004299">
    <property type="entry name" value="MBOAT_fam"/>
</dbReference>
<dbReference type="GO" id="GO:0030258">
    <property type="term" value="P:lipid modification"/>
    <property type="evidence" value="ECO:0007669"/>
    <property type="project" value="TreeGrafter"/>
</dbReference>
<keyword evidence="7" id="KW-0472">Membrane</keyword>
<proteinExistence type="inferred from homology"/>
<dbReference type="PANTHER" id="PTHR13906">
    <property type="entry name" value="PORCUPINE"/>
    <property type="match status" value="1"/>
</dbReference>
<name>A0A7D9IGS4_PARCT</name>
<comment type="pathway">
    <text evidence="9">Phospholipid metabolism.</text>
</comment>
<keyword evidence="6" id="KW-1133">Transmembrane helix</keyword>
<dbReference type="OrthoDB" id="7663182at2759"/>
<accession>A0A7D9IGS4</accession>
<evidence type="ECO:0000256" key="7">
    <source>
        <dbReference type="ARBA" id="ARBA00023136"/>
    </source>
</evidence>
<evidence type="ECO:0000256" key="8">
    <source>
        <dbReference type="ARBA" id="ARBA00023315"/>
    </source>
</evidence>
<evidence type="ECO:0000256" key="9">
    <source>
        <dbReference type="ARBA" id="ARBA00025707"/>
    </source>
</evidence>
<evidence type="ECO:0000256" key="1">
    <source>
        <dbReference type="ARBA" id="ARBA00004141"/>
    </source>
</evidence>
<keyword evidence="8 11" id="KW-0012">Acyltransferase</keyword>
<keyword evidence="5" id="KW-0812">Transmembrane</keyword>
<comment type="subcellular location">
    <subcellularLocation>
        <location evidence="1">Membrane</location>
        <topology evidence="1">Multi-pass membrane protein</topology>
    </subcellularLocation>
</comment>
<dbReference type="GO" id="GO:0044233">
    <property type="term" value="C:mitochondria-associated endoplasmic reticulum membrane contact site"/>
    <property type="evidence" value="ECO:0007669"/>
    <property type="project" value="TreeGrafter"/>
</dbReference>
<dbReference type="GO" id="GO:0071617">
    <property type="term" value="F:lysophospholipid acyltransferase activity"/>
    <property type="evidence" value="ECO:0007669"/>
    <property type="project" value="TreeGrafter"/>
</dbReference>
<evidence type="ECO:0000256" key="10">
    <source>
        <dbReference type="ARBA" id="ARBA00093678"/>
    </source>
</evidence>
<comment type="similarity">
    <text evidence="3">Belongs to the membrane-bound acyltransferase family.</text>
</comment>
<dbReference type="EMBL" id="CACRXK020006678">
    <property type="protein sequence ID" value="CAB4010106.1"/>
    <property type="molecule type" value="Genomic_DNA"/>
</dbReference>
<dbReference type="Proteomes" id="UP001152795">
    <property type="component" value="Unassembled WGS sequence"/>
</dbReference>
<dbReference type="GO" id="GO:0016020">
    <property type="term" value="C:membrane"/>
    <property type="evidence" value="ECO:0007669"/>
    <property type="project" value="UniProtKB-SubCell"/>
</dbReference>
<keyword evidence="4" id="KW-0808">Transferase</keyword>
<evidence type="ECO:0000313" key="12">
    <source>
        <dbReference type="Proteomes" id="UP001152795"/>
    </source>
</evidence>
<dbReference type="PANTHER" id="PTHR13906:SF16">
    <property type="entry name" value="LYSOPHOSPHOLIPID ACYLTRANSFERASE 7"/>
    <property type="match status" value="1"/>
</dbReference>
<evidence type="ECO:0000256" key="3">
    <source>
        <dbReference type="ARBA" id="ARBA00010323"/>
    </source>
</evidence>
<gene>
    <name evidence="11" type="ORF">PACLA_8A014796</name>
</gene>
<comment type="pathway">
    <text evidence="2">Lipid metabolism; phospholipid metabolism.</text>
</comment>
<evidence type="ECO:0000256" key="5">
    <source>
        <dbReference type="ARBA" id="ARBA00022692"/>
    </source>
</evidence>
<protein>
    <recommendedName>
        <fullName evidence="10">Lysophospholipid acyltransferase 7</fullName>
    </recommendedName>
</protein>
<organism evidence="11 12">
    <name type="scientific">Paramuricea clavata</name>
    <name type="common">Red gorgonian</name>
    <name type="synonym">Violescent sea-whip</name>
    <dbReference type="NCBI Taxonomy" id="317549"/>
    <lineage>
        <taxon>Eukaryota</taxon>
        <taxon>Metazoa</taxon>
        <taxon>Cnidaria</taxon>
        <taxon>Anthozoa</taxon>
        <taxon>Octocorallia</taxon>
        <taxon>Malacalcyonacea</taxon>
        <taxon>Plexauridae</taxon>
        <taxon>Paramuricea</taxon>
    </lineage>
</organism>
<dbReference type="Pfam" id="PF03062">
    <property type="entry name" value="MBOAT"/>
    <property type="match status" value="1"/>
</dbReference>